<evidence type="ECO:0000256" key="2">
    <source>
        <dbReference type="ARBA" id="ARBA00009747"/>
    </source>
</evidence>
<keyword evidence="3" id="KW-0808">Transferase</keyword>
<dbReference type="GO" id="GO:0046872">
    <property type="term" value="F:metal ion binding"/>
    <property type="evidence" value="ECO:0007669"/>
    <property type="project" value="UniProtKB-KW"/>
</dbReference>
<dbReference type="Pfam" id="PF02696">
    <property type="entry name" value="SelO"/>
    <property type="match status" value="1"/>
</dbReference>
<dbReference type="EMBL" id="CP000050">
    <property type="protein sequence ID" value="AAY49453.1"/>
    <property type="molecule type" value="Genomic_DNA"/>
</dbReference>
<organism evidence="9 10">
    <name type="scientific">Xanthomonas campestris pv. campestris (strain 8004)</name>
    <dbReference type="NCBI Taxonomy" id="314565"/>
    <lineage>
        <taxon>Bacteria</taxon>
        <taxon>Pseudomonadati</taxon>
        <taxon>Pseudomonadota</taxon>
        <taxon>Gammaproteobacteria</taxon>
        <taxon>Lysobacterales</taxon>
        <taxon>Lysobacteraceae</taxon>
        <taxon>Xanthomonas</taxon>
    </lineage>
</organism>
<name>A0A0H2X885_XANC8</name>
<keyword evidence="4" id="KW-0548">Nucleotidyltransferase</keyword>
<evidence type="ECO:0000256" key="3">
    <source>
        <dbReference type="ARBA" id="ARBA00022679"/>
    </source>
</evidence>
<keyword evidence="6" id="KW-0547">Nucleotide-binding</keyword>
<gene>
    <name evidence="9" type="ordered locus">XC_2403</name>
</gene>
<dbReference type="KEGG" id="xcb:XC_2403"/>
<dbReference type="GO" id="GO:0005524">
    <property type="term" value="F:ATP binding"/>
    <property type="evidence" value="ECO:0007669"/>
    <property type="project" value="UniProtKB-KW"/>
</dbReference>
<protein>
    <submittedName>
        <fullName evidence="9">MchC protein</fullName>
    </submittedName>
</protein>
<proteinExistence type="inferred from homology"/>
<keyword evidence="7" id="KW-0067">ATP-binding</keyword>
<accession>A0A0H2X885</accession>
<comment type="similarity">
    <text evidence="2">Belongs to the SELO family.</text>
</comment>
<dbReference type="HOGENOM" id="CLU_482270_0_0_6"/>
<dbReference type="Proteomes" id="UP000000420">
    <property type="component" value="Chromosome"/>
</dbReference>
<evidence type="ECO:0000256" key="6">
    <source>
        <dbReference type="ARBA" id="ARBA00022741"/>
    </source>
</evidence>
<keyword evidence="5" id="KW-0479">Metal-binding</keyword>
<evidence type="ECO:0000313" key="9">
    <source>
        <dbReference type="EMBL" id="AAY49453.1"/>
    </source>
</evidence>
<evidence type="ECO:0000256" key="8">
    <source>
        <dbReference type="ARBA" id="ARBA00022842"/>
    </source>
</evidence>
<evidence type="ECO:0000256" key="1">
    <source>
        <dbReference type="ARBA" id="ARBA00001946"/>
    </source>
</evidence>
<evidence type="ECO:0000256" key="7">
    <source>
        <dbReference type="ARBA" id="ARBA00022840"/>
    </source>
</evidence>
<evidence type="ECO:0000256" key="5">
    <source>
        <dbReference type="ARBA" id="ARBA00022723"/>
    </source>
</evidence>
<keyword evidence="8" id="KW-0460">Magnesium</keyword>
<dbReference type="AlphaFoldDB" id="A0A0H2X885"/>
<evidence type="ECO:0000313" key="10">
    <source>
        <dbReference type="Proteomes" id="UP000000420"/>
    </source>
</evidence>
<reference evidence="9 10" key="1">
    <citation type="journal article" date="2005" name="Genome Res.">
        <title>Comparative and functional genomic analyses of the pathogenicity of phytopathogen Xanthomonas campestris pv. campestris.</title>
        <authorList>
            <person name="Qian W."/>
            <person name="Jia Y."/>
            <person name="Ren S.X."/>
            <person name="He Y.Q."/>
            <person name="Feng J.X."/>
            <person name="Lu L.F."/>
            <person name="Sun Q."/>
            <person name="Ying G."/>
            <person name="Tang D.J."/>
            <person name="Tang H."/>
            <person name="Wu W."/>
            <person name="Hao P."/>
            <person name="Wang L."/>
            <person name="Jiang B.L."/>
            <person name="Zeng S."/>
            <person name="Gu W.Y."/>
            <person name="Lu G."/>
            <person name="Rong L."/>
            <person name="Tian Y."/>
            <person name="Yao Z."/>
            <person name="Fu G."/>
            <person name="Chen B."/>
            <person name="Fang R."/>
            <person name="Qiang B."/>
            <person name="Chen Z."/>
            <person name="Zhao G.P."/>
            <person name="Tang J.L."/>
            <person name="He C."/>
        </authorList>
    </citation>
    <scope>NUCLEOTIDE SEQUENCE [LARGE SCALE GENOMIC DNA]</scope>
    <source>
        <strain evidence="9 10">8004</strain>
    </source>
</reference>
<comment type="cofactor">
    <cofactor evidence="1">
        <name>Mg(2+)</name>
        <dbReference type="ChEBI" id="CHEBI:18420"/>
    </cofactor>
</comment>
<dbReference type="GO" id="GO:0016779">
    <property type="term" value="F:nucleotidyltransferase activity"/>
    <property type="evidence" value="ECO:0007669"/>
    <property type="project" value="UniProtKB-KW"/>
</dbReference>
<sequence>MRKQGSEMPNDHWDMDDKNDPNLLSLASVSTSMLVPFPVGRLPDASLLWLNERWFHDLGMAIHDAPTRARLSASLLERFAVTSIEAHCVAGTFGGRILGADRYGGSGGAIHGGSGRCGSDGMLIAKGTGPTPLVSEAHDWSHSHGCLYLYDAIREAVASEILNAELPHGTVPIVAIIDAGFSLARTDADEPERCAILIRPAFLRLAHFERSLYFGTSGSANSDQFQDSLRVKDAIHFADEHAQLDAGNPNGLGVDLSELYLRLAEQIAASRAHRLWTGRPTSDNITSNAQFLDFGGFRAVPSWKRGTDGHRHFFGDEMRDVRHSLPSLAYFFKKYSRFDKAIANIDQLLIQIEHHMEAAFLHHCAEACALPESSPEVFHFKALIAHYYREQQRIDYALDQPTKHDERHDWLSDHIRGKASYGSPVGEEIAALLRELPNAHLHLCAANRWLRPRPRLSYRVSKRRAIKLVRSILADRSSGPERVSAFIATEVAVSRRVWKGLPPHWLVLGYASDHVSTALYFFDTHRMAYTAQLEGPRVRGGTLIFGAEVADETLGITNSGHRTVALVDCEPNSYLVGLSLNGRASIPTALLTFPDAAVAAQTFNSTTTHAT</sequence>
<dbReference type="InterPro" id="IPR003846">
    <property type="entry name" value="SelO"/>
</dbReference>
<evidence type="ECO:0000256" key="4">
    <source>
        <dbReference type="ARBA" id="ARBA00022695"/>
    </source>
</evidence>